<dbReference type="RefSeq" id="WP_094200126.1">
    <property type="nucleotide sequence ID" value="NZ_NBIM01000001.1"/>
</dbReference>
<feature type="transmembrane region" description="Helical" evidence="6">
    <location>
        <begin position="275"/>
        <end position="297"/>
    </location>
</feature>
<feature type="transmembrane region" description="Helical" evidence="6">
    <location>
        <begin position="95"/>
        <end position="114"/>
    </location>
</feature>
<feature type="transmembrane region" description="Helical" evidence="6">
    <location>
        <begin position="304"/>
        <end position="322"/>
    </location>
</feature>
<keyword evidence="3 6" id="KW-1133">Transmembrane helix</keyword>
<feature type="transmembrane region" description="Helical" evidence="6">
    <location>
        <begin position="185"/>
        <end position="203"/>
    </location>
</feature>
<dbReference type="CDD" id="cd17319">
    <property type="entry name" value="MFS_ExuT_GudP_like"/>
    <property type="match status" value="1"/>
</dbReference>
<comment type="subcellular location">
    <subcellularLocation>
        <location evidence="1">Membrane</location>
        <topology evidence="1">Multi-pass membrane protein</topology>
    </subcellularLocation>
</comment>
<dbReference type="GO" id="GO:0022857">
    <property type="term" value="F:transmembrane transporter activity"/>
    <property type="evidence" value="ECO:0007669"/>
    <property type="project" value="InterPro"/>
</dbReference>
<feature type="transmembrane region" description="Helical" evidence="6">
    <location>
        <begin position="328"/>
        <end position="352"/>
    </location>
</feature>
<evidence type="ECO:0000256" key="4">
    <source>
        <dbReference type="ARBA" id="ARBA00023136"/>
    </source>
</evidence>
<evidence type="ECO:0000256" key="1">
    <source>
        <dbReference type="ARBA" id="ARBA00004141"/>
    </source>
</evidence>
<evidence type="ECO:0000256" key="2">
    <source>
        <dbReference type="ARBA" id="ARBA00022692"/>
    </source>
</evidence>
<dbReference type="InterPro" id="IPR036259">
    <property type="entry name" value="MFS_trans_sf"/>
</dbReference>
<dbReference type="AlphaFoldDB" id="A0A233RIY4"/>
<feature type="transmembrane region" description="Helical" evidence="6">
    <location>
        <begin position="232"/>
        <end position="255"/>
    </location>
</feature>
<evidence type="ECO:0000256" key="5">
    <source>
        <dbReference type="ARBA" id="ARBA00038514"/>
    </source>
</evidence>
<feature type="domain" description="Major facilitator superfamily (MFS) profile" evidence="7">
    <location>
        <begin position="25"/>
        <end position="418"/>
    </location>
</feature>
<dbReference type="PANTHER" id="PTHR11662:SF399">
    <property type="entry name" value="FI19708P1-RELATED"/>
    <property type="match status" value="1"/>
</dbReference>
<feature type="transmembrane region" description="Helical" evidence="6">
    <location>
        <begin position="120"/>
        <end position="141"/>
    </location>
</feature>
<organism evidence="8 9">
    <name type="scientific">Oceanimonas doudoroffii</name>
    <dbReference type="NCBI Taxonomy" id="84158"/>
    <lineage>
        <taxon>Bacteria</taxon>
        <taxon>Pseudomonadati</taxon>
        <taxon>Pseudomonadota</taxon>
        <taxon>Gammaproteobacteria</taxon>
        <taxon>Aeromonadales</taxon>
        <taxon>Aeromonadaceae</taxon>
        <taxon>Oceanimonas</taxon>
    </lineage>
</organism>
<evidence type="ECO:0000313" key="8">
    <source>
        <dbReference type="EMBL" id="OXY83352.1"/>
    </source>
</evidence>
<accession>A0A233RIY4</accession>
<feature type="transmembrane region" description="Helical" evidence="6">
    <location>
        <begin position="23"/>
        <end position="45"/>
    </location>
</feature>
<evidence type="ECO:0000313" key="9">
    <source>
        <dbReference type="Proteomes" id="UP000242757"/>
    </source>
</evidence>
<name>A0A233RIY4_9GAMM</name>
<evidence type="ECO:0000259" key="7">
    <source>
        <dbReference type="PROSITE" id="PS50850"/>
    </source>
</evidence>
<feature type="transmembrane region" description="Helical" evidence="6">
    <location>
        <begin position="364"/>
        <end position="387"/>
    </location>
</feature>
<comment type="similarity">
    <text evidence="5">Belongs to the major facilitator superfamily. Phthalate permease family.</text>
</comment>
<gene>
    <name evidence="8" type="ORF">B6S08_07655</name>
</gene>
<dbReference type="PROSITE" id="PS50850">
    <property type="entry name" value="MFS"/>
    <property type="match status" value="1"/>
</dbReference>
<dbReference type="Gene3D" id="1.20.1250.20">
    <property type="entry name" value="MFS general substrate transporter like domains"/>
    <property type="match status" value="2"/>
</dbReference>
<dbReference type="OrthoDB" id="4474610at2"/>
<dbReference type="EMBL" id="NBIM01000001">
    <property type="protein sequence ID" value="OXY83352.1"/>
    <property type="molecule type" value="Genomic_DNA"/>
</dbReference>
<sequence>METLKEATGAVNMPVPSRLLKQWSISLVLMVCVVLAFFDKISIAVLFSDPVFQEAMGIGTDKTQLGWLMTSFLLAYGFSSIFLSGAGDLINPRTCLLVSVGSWGILMALMGLATSYEQLLALRVLLGIAEGPLFALAYSIVKQCYSAGQQARASTMFLLGTPIGAALGFPITALILNLYGWQMTFFVMAALTLVTLAVVYFGLKGIHLNAETRQSGGRKRVGWRQHLRNSRLLFTTPAFWALCLFNVALLTYLWGLNGWLPSYLIEEKGVDLESFGALSSLPFIAMLTGEIAGAFLSDKTGRRAAQVFGGLLVAGLSLYLVLQLEAAVPAILVMSVSAMSWGFGVSSVFALLARITPAEVSATAGGIFNGFGNFAGAAAPVLMGYIVTQTGDFNLGLLFLVWVAVIGSLMLVPLVRKY</sequence>
<dbReference type="Pfam" id="PF07690">
    <property type="entry name" value="MFS_1"/>
    <property type="match status" value="1"/>
</dbReference>
<reference evidence="8 9" key="1">
    <citation type="submission" date="2017-08" db="EMBL/GenBank/DDBJ databases">
        <title>A Genome Sequence of Oceanimonas doudoroffii ATCC 27123T.</title>
        <authorList>
            <person name="Brennan M.A."/>
            <person name="Maclea K.S."/>
            <person name="Mcclelland W.D."/>
            <person name="Trachtenberg A.M."/>
        </authorList>
    </citation>
    <scope>NUCLEOTIDE SEQUENCE [LARGE SCALE GENOMIC DNA]</scope>
    <source>
        <strain evidence="8 9">ATCC 27123</strain>
    </source>
</reference>
<comment type="caution">
    <text evidence="8">The sequence shown here is derived from an EMBL/GenBank/DDBJ whole genome shotgun (WGS) entry which is preliminary data.</text>
</comment>
<dbReference type="PANTHER" id="PTHR11662">
    <property type="entry name" value="SOLUTE CARRIER FAMILY 17"/>
    <property type="match status" value="1"/>
</dbReference>
<dbReference type="GO" id="GO:0016020">
    <property type="term" value="C:membrane"/>
    <property type="evidence" value="ECO:0007669"/>
    <property type="project" value="UniProtKB-SubCell"/>
</dbReference>
<protein>
    <submittedName>
        <fullName evidence="8">MFS transporter</fullName>
    </submittedName>
</protein>
<feature type="transmembrane region" description="Helical" evidence="6">
    <location>
        <begin position="65"/>
        <end position="83"/>
    </location>
</feature>
<evidence type="ECO:0000256" key="3">
    <source>
        <dbReference type="ARBA" id="ARBA00022989"/>
    </source>
</evidence>
<dbReference type="Proteomes" id="UP000242757">
    <property type="component" value="Unassembled WGS sequence"/>
</dbReference>
<proteinExistence type="inferred from homology"/>
<feature type="transmembrane region" description="Helical" evidence="6">
    <location>
        <begin position="393"/>
        <end position="415"/>
    </location>
</feature>
<dbReference type="SUPFAM" id="SSF103473">
    <property type="entry name" value="MFS general substrate transporter"/>
    <property type="match status" value="1"/>
</dbReference>
<keyword evidence="2 6" id="KW-0812">Transmembrane</keyword>
<dbReference type="InterPro" id="IPR050382">
    <property type="entry name" value="MFS_Na/Anion_cotransporter"/>
</dbReference>
<evidence type="ECO:0000256" key="6">
    <source>
        <dbReference type="SAM" id="Phobius"/>
    </source>
</evidence>
<dbReference type="InterPro" id="IPR011701">
    <property type="entry name" value="MFS"/>
</dbReference>
<feature type="transmembrane region" description="Helical" evidence="6">
    <location>
        <begin position="153"/>
        <end position="179"/>
    </location>
</feature>
<keyword evidence="4 6" id="KW-0472">Membrane</keyword>
<keyword evidence="9" id="KW-1185">Reference proteome</keyword>
<dbReference type="InterPro" id="IPR020846">
    <property type="entry name" value="MFS_dom"/>
</dbReference>